<evidence type="ECO:0000313" key="1">
    <source>
        <dbReference type="EMBL" id="KHM99281.1"/>
    </source>
</evidence>
<organism evidence="1">
    <name type="scientific">Glycine soja</name>
    <name type="common">Wild soybean</name>
    <dbReference type="NCBI Taxonomy" id="3848"/>
    <lineage>
        <taxon>Eukaryota</taxon>
        <taxon>Viridiplantae</taxon>
        <taxon>Streptophyta</taxon>
        <taxon>Embryophyta</taxon>
        <taxon>Tracheophyta</taxon>
        <taxon>Spermatophyta</taxon>
        <taxon>Magnoliopsida</taxon>
        <taxon>eudicotyledons</taxon>
        <taxon>Gunneridae</taxon>
        <taxon>Pentapetalae</taxon>
        <taxon>rosids</taxon>
        <taxon>fabids</taxon>
        <taxon>Fabales</taxon>
        <taxon>Fabaceae</taxon>
        <taxon>Papilionoideae</taxon>
        <taxon>50 kb inversion clade</taxon>
        <taxon>NPAAA clade</taxon>
        <taxon>indigoferoid/millettioid clade</taxon>
        <taxon>Phaseoleae</taxon>
        <taxon>Glycine</taxon>
        <taxon>Glycine subgen. Soja</taxon>
    </lineage>
</organism>
<proteinExistence type="predicted"/>
<reference evidence="1" key="1">
    <citation type="submission" date="2014-07" db="EMBL/GenBank/DDBJ databases">
        <title>Identification of a novel salt tolerance gene in wild soybean by whole-genome sequencing.</title>
        <authorList>
            <person name="Lam H.-M."/>
            <person name="Qi X."/>
            <person name="Li M.-W."/>
            <person name="Liu X."/>
            <person name="Xie M."/>
            <person name="Ni M."/>
            <person name="Xu X."/>
        </authorList>
    </citation>
    <scope>NUCLEOTIDE SEQUENCE [LARGE SCALE GENOMIC DNA]</scope>
    <source>
        <tissue evidence="1">Root</tissue>
    </source>
</reference>
<dbReference type="Proteomes" id="UP000053555">
    <property type="component" value="Unassembled WGS sequence"/>
</dbReference>
<name>A0A0B2NUZ9_GLYSO</name>
<dbReference type="EMBL" id="KN671822">
    <property type="protein sequence ID" value="KHM99281.1"/>
    <property type="molecule type" value="Genomic_DNA"/>
</dbReference>
<dbReference type="AlphaFoldDB" id="A0A0B2NUZ9"/>
<gene>
    <name evidence="1" type="ORF">glysoja_033979</name>
</gene>
<protein>
    <submittedName>
        <fullName evidence="1">Uncharacterized protein</fullName>
    </submittedName>
</protein>
<accession>A0A0B2NUZ9</accession>
<dbReference type="PANTHER" id="PTHR31110">
    <property type="entry name" value="PESTICIDAL CRYSTAL CRY8BA PROTEIN"/>
    <property type="match status" value="1"/>
</dbReference>
<dbReference type="PANTHER" id="PTHR31110:SF2">
    <property type="entry name" value="PESTICIDAL CRYSTAL CRY8BA PROTEIN"/>
    <property type="match status" value="1"/>
</dbReference>
<sequence>MELTKETYSCSLRLKNTVEEDAIRSQPGSSEVHMFFPDSLGDDLIVEFQESKGKHFGRVLVQVATIADDPADKLRWWPIYREPNHELMGKLQLYVNYSTSADDNSHLKQRQLHMT</sequence>